<dbReference type="EMBL" id="CAJVPI010002262">
    <property type="protein sequence ID" value="CAG8639534.1"/>
    <property type="molecule type" value="Genomic_DNA"/>
</dbReference>
<comment type="caution">
    <text evidence="2">The sequence shown here is derived from an EMBL/GenBank/DDBJ whole genome shotgun (WGS) entry which is preliminary data.</text>
</comment>
<dbReference type="Proteomes" id="UP000789739">
    <property type="component" value="Unassembled WGS sequence"/>
</dbReference>
<reference evidence="2" key="1">
    <citation type="submission" date="2021-06" db="EMBL/GenBank/DDBJ databases">
        <authorList>
            <person name="Kallberg Y."/>
            <person name="Tangrot J."/>
            <person name="Rosling A."/>
        </authorList>
    </citation>
    <scope>NUCLEOTIDE SEQUENCE</scope>
    <source>
        <strain evidence="2">BR232B</strain>
    </source>
</reference>
<organism evidence="2 3">
    <name type="scientific">Paraglomus brasilianum</name>
    <dbReference type="NCBI Taxonomy" id="144538"/>
    <lineage>
        <taxon>Eukaryota</taxon>
        <taxon>Fungi</taxon>
        <taxon>Fungi incertae sedis</taxon>
        <taxon>Mucoromycota</taxon>
        <taxon>Glomeromycotina</taxon>
        <taxon>Glomeromycetes</taxon>
        <taxon>Paraglomerales</taxon>
        <taxon>Paraglomeraceae</taxon>
        <taxon>Paraglomus</taxon>
    </lineage>
</organism>
<evidence type="ECO:0000313" key="2">
    <source>
        <dbReference type="EMBL" id="CAG8639534.1"/>
    </source>
</evidence>
<protein>
    <submittedName>
        <fullName evidence="2">1423_t:CDS:1</fullName>
    </submittedName>
</protein>
<evidence type="ECO:0000313" key="3">
    <source>
        <dbReference type="Proteomes" id="UP000789739"/>
    </source>
</evidence>
<feature type="non-terminal residue" evidence="2">
    <location>
        <position position="1"/>
    </location>
</feature>
<proteinExistence type="predicted"/>
<feature type="region of interest" description="Disordered" evidence="1">
    <location>
        <begin position="156"/>
        <end position="175"/>
    </location>
</feature>
<name>A0A9N9DGV9_9GLOM</name>
<evidence type="ECO:0000256" key="1">
    <source>
        <dbReference type="SAM" id="MobiDB-lite"/>
    </source>
</evidence>
<feature type="compositionally biased region" description="Basic and acidic residues" evidence="1">
    <location>
        <begin position="157"/>
        <end position="175"/>
    </location>
</feature>
<dbReference type="AlphaFoldDB" id="A0A9N9DGV9"/>
<gene>
    <name evidence="2" type="ORF">PBRASI_LOCUS9694</name>
</gene>
<keyword evidence="3" id="KW-1185">Reference proteome</keyword>
<sequence length="175" mass="19690">NHDRKQSWSDAVDEEFEGMDFSAPVIFNDDEDLLRLEKEKENIEQKDFNLIMAKIQEKKISNIPPTVLRIVAIQNLVSVLTTVPPSDNLVIIVQRLCASETRILTRSLLQFLRQKSFTANLDLGVSNGLTDISMKQPMTTLPVPIAIGHPTINDENVWNKDAKKSSTRETSGKTS</sequence>
<accession>A0A9N9DGV9</accession>